<dbReference type="PRINTS" id="PR00405">
    <property type="entry name" value="REVINTRACTNG"/>
</dbReference>
<feature type="region of interest" description="Disordered" evidence="2">
    <location>
        <begin position="125"/>
        <end position="202"/>
    </location>
</feature>
<feature type="region of interest" description="Disordered" evidence="2">
    <location>
        <begin position="265"/>
        <end position="292"/>
    </location>
</feature>
<proteinExistence type="predicted"/>
<evidence type="ECO:0000259" key="3">
    <source>
        <dbReference type="PROSITE" id="PS50115"/>
    </source>
</evidence>
<dbReference type="Pfam" id="PF01412">
    <property type="entry name" value="ArfGap"/>
    <property type="match status" value="1"/>
</dbReference>
<dbReference type="PANTHER" id="PTHR45705">
    <property type="entry name" value="FI20236P1"/>
    <property type="match status" value="1"/>
</dbReference>
<feature type="domain" description="Arf-GAP" evidence="3">
    <location>
        <begin position="9"/>
        <end position="132"/>
    </location>
</feature>
<evidence type="ECO:0000256" key="2">
    <source>
        <dbReference type="SAM" id="MobiDB-lite"/>
    </source>
</evidence>
<dbReference type="Proteomes" id="UP001150062">
    <property type="component" value="Unassembled WGS sequence"/>
</dbReference>
<dbReference type="Gene3D" id="1.10.220.150">
    <property type="entry name" value="Arf GTPase activating protein"/>
    <property type="match status" value="1"/>
</dbReference>
<feature type="compositionally biased region" description="Low complexity" evidence="2">
    <location>
        <begin position="266"/>
        <end position="292"/>
    </location>
</feature>
<dbReference type="PANTHER" id="PTHR45705:SF1">
    <property type="entry name" value="FI20236P1"/>
    <property type="match status" value="1"/>
</dbReference>
<name>A0ABQ8XPE8_9EUKA</name>
<keyword evidence="1" id="KW-0863">Zinc-finger</keyword>
<dbReference type="SMART" id="SM00105">
    <property type="entry name" value="ArfGap"/>
    <property type="match status" value="1"/>
</dbReference>
<protein>
    <submittedName>
        <fullName evidence="4">Adp-ribosylation factor gtpase-activating protein</fullName>
    </submittedName>
</protein>
<keyword evidence="5" id="KW-1185">Reference proteome</keyword>
<evidence type="ECO:0000313" key="5">
    <source>
        <dbReference type="Proteomes" id="UP001150062"/>
    </source>
</evidence>
<accession>A0ABQ8XPE8</accession>
<dbReference type="CDD" id="cd08204">
    <property type="entry name" value="ArfGap"/>
    <property type="match status" value="1"/>
</dbReference>
<dbReference type="InterPro" id="IPR051718">
    <property type="entry name" value="ARF_GTPase-activating"/>
</dbReference>
<gene>
    <name evidence="4" type="ORF">M0813_04028</name>
</gene>
<evidence type="ECO:0000256" key="1">
    <source>
        <dbReference type="PROSITE-ProRule" id="PRU00288"/>
    </source>
</evidence>
<dbReference type="InterPro" id="IPR038508">
    <property type="entry name" value="ArfGAP_dom_sf"/>
</dbReference>
<comment type="caution">
    <text evidence="4">The sequence shown here is derived from an EMBL/GenBank/DDBJ whole genome shotgun (WGS) entry which is preliminary data.</text>
</comment>
<feature type="compositionally biased region" description="Basic and acidic residues" evidence="2">
    <location>
        <begin position="165"/>
        <end position="175"/>
    </location>
</feature>
<dbReference type="EMBL" id="JAOAOG010000271">
    <property type="protein sequence ID" value="KAJ6234225.1"/>
    <property type="molecule type" value="Genomic_DNA"/>
</dbReference>
<sequence>MSNKKLSQGKHMKILKNNLQIPPNQFCADCGCAGPTWASVNLGLFICINCAGVHRSIGTHITQVRSTTLDSWTIKQVKTMSEVGNEIGNSYWEGKLPQGFVKPKSSNKFAIEQFIKDKYQHRRYFSKQPKQHAKNTEKTTQKQKTKSKHVKSPRHSRNMTRSKTRNKEFSRDNKAKGHRRHVKRIKKSTSEPKLSGSKQKQIEKSQFGTFENLIDINELNEIKTKKNDNQLITMEAFYSIPEETNKSKLKENNLVSFNKQTMLVSKNQQQQKKRQQQQQIQKQQKQNKQQNQTQNLEKLIDFNTNMNQGNNNNNNNSWSNSTRDIDQITEELFMIGLDQNNSINKQVTKGELNKDYIMSMFGQTNNNNNHNNLNNFNSKQFTSYNRNQRNVQNNYFQKNNKIPVKRSYSENSMGKFFNRNMNWNTNTNQQFSSFGQKQVNNRKPVSNQMQSQYQMKNSAFAFFN</sequence>
<keyword evidence="1" id="KW-0479">Metal-binding</keyword>
<dbReference type="PROSITE" id="PS50115">
    <property type="entry name" value="ARFGAP"/>
    <property type="match status" value="1"/>
</dbReference>
<reference evidence="4" key="1">
    <citation type="submission" date="2022-08" db="EMBL/GenBank/DDBJ databases">
        <title>Novel sulfate-reducing endosymbionts in the free-living metamonad Anaeramoeba.</title>
        <authorList>
            <person name="Jerlstrom-Hultqvist J."/>
            <person name="Cepicka I."/>
            <person name="Gallot-Lavallee L."/>
            <person name="Salas-Leiva D."/>
            <person name="Curtis B.A."/>
            <person name="Zahonova K."/>
            <person name="Pipaliya S."/>
            <person name="Dacks J."/>
            <person name="Roger A.J."/>
        </authorList>
    </citation>
    <scope>NUCLEOTIDE SEQUENCE</scope>
    <source>
        <strain evidence="4">Schooner1</strain>
    </source>
</reference>
<dbReference type="SUPFAM" id="SSF57863">
    <property type="entry name" value="ArfGap/RecO-like zinc finger"/>
    <property type="match status" value="1"/>
</dbReference>
<feature type="compositionally biased region" description="Basic residues" evidence="2">
    <location>
        <begin position="176"/>
        <end position="187"/>
    </location>
</feature>
<organism evidence="4 5">
    <name type="scientific">Anaeramoeba flamelloides</name>
    <dbReference type="NCBI Taxonomy" id="1746091"/>
    <lineage>
        <taxon>Eukaryota</taxon>
        <taxon>Metamonada</taxon>
        <taxon>Anaeramoebidae</taxon>
        <taxon>Anaeramoeba</taxon>
    </lineage>
</organism>
<evidence type="ECO:0000313" key="4">
    <source>
        <dbReference type="EMBL" id="KAJ6234225.1"/>
    </source>
</evidence>
<keyword evidence="1" id="KW-0862">Zinc</keyword>
<dbReference type="InterPro" id="IPR037278">
    <property type="entry name" value="ARFGAP/RecO"/>
</dbReference>
<feature type="compositionally biased region" description="Basic residues" evidence="2">
    <location>
        <begin position="141"/>
        <end position="164"/>
    </location>
</feature>
<dbReference type="InterPro" id="IPR001164">
    <property type="entry name" value="ArfGAP_dom"/>
</dbReference>